<name>A0ABR3UAG5_9PLEO</name>
<dbReference type="InterPro" id="IPR036514">
    <property type="entry name" value="SGNH_hydro_sf"/>
</dbReference>
<reference evidence="2 3" key="1">
    <citation type="submission" date="2024-09" db="EMBL/GenBank/DDBJ databases">
        <title>T2T genomes of carrot and Alternaria dauci and their utility for understanding host-pathogen interaction during carrot leaf blight disease.</title>
        <authorList>
            <person name="Liu W."/>
            <person name="Xu S."/>
            <person name="Ou C."/>
            <person name="Liu X."/>
            <person name="Zhuang F."/>
            <person name="Deng X.W."/>
        </authorList>
    </citation>
    <scope>NUCLEOTIDE SEQUENCE [LARGE SCALE GENOMIC DNA]</scope>
    <source>
        <strain evidence="2 3">A2016</strain>
    </source>
</reference>
<dbReference type="InterPro" id="IPR037460">
    <property type="entry name" value="SEST-like"/>
</dbReference>
<accession>A0ABR3UAG5</accession>
<dbReference type="GeneID" id="96088785"/>
<dbReference type="EMBL" id="JBHGVX010000008">
    <property type="protein sequence ID" value="KAL1793481.1"/>
    <property type="molecule type" value="Genomic_DNA"/>
</dbReference>
<dbReference type="PANTHER" id="PTHR37981">
    <property type="entry name" value="LIPASE 2"/>
    <property type="match status" value="1"/>
</dbReference>
<dbReference type="RefSeq" id="XP_069304065.1">
    <property type="nucleotide sequence ID" value="XM_069454639.1"/>
</dbReference>
<feature type="domain" description="SGNH hydrolase-type esterase" evidence="1">
    <location>
        <begin position="43"/>
        <end position="262"/>
    </location>
</feature>
<protein>
    <recommendedName>
        <fullName evidence="1">SGNH hydrolase-type esterase domain-containing protein</fullName>
    </recommendedName>
</protein>
<dbReference type="Pfam" id="PF13472">
    <property type="entry name" value="Lipase_GDSL_2"/>
    <property type="match status" value="1"/>
</dbReference>
<dbReference type="InterPro" id="IPR013830">
    <property type="entry name" value="SGNH_hydro"/>
</dbReference>
<comment type="caution">
    <text evidence="2">The sequence shown here is derived from an EMBL/GenBank/DDBJ whole genome shotgun (WGS) entry which is preliminary data.</text>
</comment>
<dbReference type="SUPFAM" id="SSF52266">
    <property type="entry name" value="SGNH hydrolase"/>
    <property type="match status" value="1"/>
</dbReference>
<evidence type="ECO:0000313" key="2">
    <source>
        <dbReference type="EMBL" id="KAL1793481.1"/>
    </source>
</evidence>
<keyword evidence="3" id="KW-1185">Reference proteome</keyword>
<dbReference type="PANTHER" id="PTHR37981:SF1">
    <property type="entry name" value="SGNH HYDROLASE-TYPE ESTERASE DOMAIN-CONTAINING PROTEIN"/>
    <property type="match status" value="1"/>
</dbReference>
<dbReference type="Proteomes" id="UP001578633">
    <property type="component" value="Chromosome 8"/>
</dbReference>
<dbReference type="CDD" id="cd01823">
    <property type="entry name" value="SEST_like"/>
    <property type="match status" value="1"/>
</dbReference>
<dbReference type="Gene3D" id="3.40.50.1110">
    <property type="entry name" value="SGNH hydrolase"/>
    <property type="match status" value="1"/>
</dbReference>
<proteinExistence type="predicted"/>
<evidence type="ECO:0000259" key="1">
    <source>
        <dbReference type="Pfam" id="PF13472"/>
    </source>
</evidence>
<sequence>MFLPNLTKWLSVAIFPSSFNSAVHSPLDDPVVKFPWIQRFASVGDSYSAGLGSGDRLDWLCSRYAQSYPNILQTSLLGNNPNRTHQFLACSGATSTEILEKQIPALQDNLDLLTMSAGGNDIGLTPILSNCVYQFYMSAADSCRQAIDEARARIANETELYHNVTLLIEAAKPKMNLKHGLIYYTGYAGFFGTDDETCDNVTWAVWKDVEWTKQYLKRELRRELNEMVHGVNTILSKAARDAGPNVRFIDYDAHISAARGRYCEKDVLEPDPNRLGLAFYEWNTVDTGENKTALQNNTGDDVPKHSFQGGIARDINKTLEEHPDWTFDPDKGFVNKTKGGQDGGVVEGEGWLGDSIHWLLPDSYKRVFHLRPKGHAIVARLVVEDLERQGPRCSTKMEGEVDEL</sequence>
<gene>
    <name evidence="2" type="ORF">ACET3X_008463</name>
</gene>
<organism evidence="2 3">
    <name type="scientific">Alternaria dauci</name>
    <dbReference type="NCBI Taxonomy" id="48095"/>
    <lineage>
        <taxon>Eukaryota</taxon>
        <taxon>Fungi</taxon>
        <taxon>Dikarya</taxon>
        <taxon>Ascomycota</taxon>
        <taxon>Pezizomycotina</taxon>
        <taxon>Dothideomycetes</taxon>
        <taxon>Pleosporomycetidae</taxon>
        <taxon>Pleosporales</taxon>
        <taxon>Pleosporineae</taxon>
        <taxon>Pleosporaceae</taxon>
        <taxon>Alternaria</taxon>
        <taxon>Alternaria sect. Porri</taxon>
    </lineage>
</organism>
<evidence type="ECO:0000313" key="3">
    <source>
        <dbReference type="Proteomes" id="UP001578633"/>
    </source>
</evidence>